<organism evidence="2 3">
    <name type="scientific">Candidatus Fimimonas gallinarum</name>
    <dbReference type="NCBI Taxonomy" id="2840821"/>
    <lineage>
        <taxon>Bacteria</taxon>
        <taxon>Pseudomonadati</taxon>
        <taxon>Myxococcota</taxon>
        <taxon>Myxococcia</taxon>
        <taxon>Myxococcales</taxon>
        <taxon>Cystobacterineae</taxon>
        <taxon>Myxococcaceae</taxon>
        <taxon>Myxococcaceae incertae sedis</taxon>
        <taxon>Candidatus Fimimonas</taxon>
    </lineage>
</organism>
<protein>
    <submittedName>
        <fullName evidence="2">Uncharacterized protein</fullName>
    </submittedName>
</protein>
<evidence type="ECO:0000313" key="3">
    <source>
        <dbReference type="Proteomes" id="UP000824200"/>
    </source>
</evidence>
<feature type="region of interest" description="Disordered" evidence="1">
    <location>
        <begin position="1"/>
        <end position="53"/>
    </location>
</feature>
<sequence>MKKSEYRPKKTANETTENKKTTGKISNGNGRNVPKAKGKRQRGKKQYKKGKKTAVVLAKQKYAGFWQSKLK</sequence>
<feature type="compositionally biased region" description="Basic and acidic residues" evidence="1">
    <location>
        <begin position="1"/>
        <end position="20"/>
    </location>
</feature>
<feature type="compositionally biased region" description="Basic residues" evidence="1">
    <location>
        <begin position="34"/>
        <end position="52"/>
    </location>
</feature>
<reference evidence="2" key="2">
    <citation type="journal article" date="2021" name="PeerJ">
        <title>Extensive microbial diversity within the chicken gut microbiome revealed by metagenomics and culture.</title>
        <authorList>
            <person name="Gilroy R."/>
            <person name="Ravi A."/>
            <person name="Getino M."/>
            <person name="Pursley I."/>
            <person name="Horton D.L."/>
            <person name="Alikhan N.F."/>
            <person name="Baker D."/>
            <person name="Gharbi K."/>
            <person name="Hall N."/>
            <person name="Watson M."/>
            <person name="Adriaenssens E.M."/>
            <person name="Foster-Nyarko E."/>
            <person name="Jarju S."/>
            <person name="Secka A."/>
            <person name="Antonio M."/>
            <person name="Oren A."/>
            <person name="Chaudhuri R.R."/>
            <person name="La Ragione R."/>
            <person name="Hildebrand F."/>
            <person name="Pallen M.J."/>
        </authorList>
    </citation>
    <scope>NUCLEOTIDE SEQUENCE</scope>
    <source>
        <strain evidence="2">CHK121-14286</strain>
    </source>
</reference>
<evidence type="ECO:0000313" key="2">
    <source>
        <dbReference type="EMBL" id="HIR66082.1"/>
    </source>
</evidence>
<evidence type="ECO:0000256" key="1">
    <source>
        <dbReference type="SAM" id="MobiDB-lite"/>
    </source>
</evidence>
<comment type="caution">
    <text evidence="2">The sequence shown here is derived from an EMBL/GenBank/DDBJ whole genome shotgun (WGS) entry which is preliminary data.</text>
</comment>
<reference evidence="2" key="1">
    <citation type="submission" date="2020-10" db="EMBL/GenBank/DDBJ databases">
        <authorList>
            <person name="Gilroy R."/>
        </authorList>
    </citation>
    <scope>NUCLEOTIDE SEQUENCE</scope>
    <source>
        <strain evidence="2">CHK121-14286</strain>
    </source>
</reference>
<dbReference type="AlphaFoldDB" id="A0A9D1J8M7"/>
<accession>A0A9D1J8M7</accession>
<dbReference type="Proteomes" id="UP000824200">
    <property type="component" value="Unassembled WGS sequence"/>
</dbReference>
<gene>
    <name evidence="2" type="ORF">IAC95_04315</name>
</gene>
<name>A0A9D1J8M7_9BACT</name>
<dbReference type="EMBL" id="DVHL01000036">
    <property type="protein sequence ID" value="HIR66082.1"/>
    <property type="molecule type" value="Genomic_DNA"/>
</dbReference>
<proteinExistence type="predicted"/>